<keyword evidence="1" id="KW-0805">Transcription regulation</keyword>
<dbReference type="EMBL" id="JARAKH010000041">
    <property type="protein sequence ID" value="KAK8380967.1"/>
    <property type="molecule type" value="Genomic_DNA"/>
</dbReference>
<comment type="subcellular location">
    <subcellularLocation>
        <location evidence="5">Nucleus</location>
    </subcellularLocation>
</comment>
<feature type="compositionally biased region" description="Acidic residues" evidence="6">
    <location>
        <begin position="37"/>
        <end position="46"/>
    </location>
</feature>
<feature type="domain" description="T-box" evidence="7">
    <location>
        <begin position="112"/>
        <end position="278"/>
    </location>
</feature>
<dbReference type="GO" id="GO:0000981">
    <property type="term" value="F:DNA-binding transcription factor activity, RNA polymerase II-specific"/>
    <property type="evidence" value="ECO:0007669"/>
    <property type="project" value="TreeGrafter"/>
</dbReference>
<dbReference type="Proteomes" id="UP001487740">
    <property type="component" value="Unassembled WGS sequence"/>
</dbReference>
<protein>
    <recommendedName>
        <fullName evidence="7">T-box domain-containing protein</fullName>
    </recommendedName>
</protein>
<proteinExistence type="predicted"/>
<dbReference type="GO" id="GO:0001708">
    <property type="term" value="P:cell fate specification"/>
    <property type="evidence" value="ECO:0007669"/>
    <property type="project" value="TreeGrafter"/>
</dbReference>
<keyword evidence="2 5" id="KW-0238">DNA-binding</keyword>
<feature type="compositionally biased region" description="Pro residues" evidence="6">
    <location>
        <begin position="507"/>
        <end position="527"/>
    </location>
</feature>
<feature type="region of interest" description="Disordered" evidence="6">
    <location>
        <begin position="1"/>
        <end position="63"/>
    </location>
</feature>
<keyword evidence="3" id="KW-0804">Transcription</keyword>
<dbReference type="AlphaFoldDB" id="A0AAW0T169"/>
<organism evidence="8 9">
    <name type="scientific">Scylla paramamosain</name>
    <name type="common">Mud crab</name>
    <dbReference type="NCBI Taxonomy" id="85552"/>
    <lineage>
        <taxon>Eukaryota</taxon>
        <taxon>Metazoa</taxon>
        <taxon>Ecdysozoa</taxon>
        <taxon>Arthropoda</taxon>
        <taxon>Crustacea</taxon>
        <taxon>Multicrustacea</taxon>
        <taxon>Malacostraca</taxon>
        <taxon>Eumalacostraca</taxon>
        <taxon>Eucarida</taxon>
        <taxon>Decapoda</taxon>
        <taxon>Pleocyemata</taxon>
        <taxon>Brachyura</taxon>
        <taxon>Eubrachyura</taxon>
        <taxon>Portunoidea</taxon>
        <taxon>Portunidae</taxon>
        <taxon>Portuninae</taxon>
        <taxon>Scylla</taxon>
    </lineage>
</organism>
<accession>A0AAW0T169</accession>
<name>A0AAW0T169_SCYPA</name>
<keyword evidence="9" id="KW-1185">Reference proteome</keyword>
<gene>
    <name evidence="8" type="ORF">O3P69_008112</name>
</gene>
<evidence type="ECO:0000256" key="6">
    <source>
        <dbReference type="SAM" id="MobiDB-lite"/>
    </source>
</evidence>
<feature type="region of interest" description="Disordered" evidence="6">
    <location>
        <begin position="449"/>
        <end position="527"/>
    </location>
</feature>
<comment type="caution">
    <text evidence="8">The sequence shown here is derived from an EMBL/GenBank/DDBJ whole genome shotgun (WGS) entry which is preliminary data.</text>
</comment>
<evidence type="ECO:0000256" key="3">
    <source>
        <dbReference type="ARBA" id="ARBA00023163"/>
    </source>
</evidence>
<evidence type="ECO:0000256" key="1">
    <source>
        <dbReference type="ARBA" id="ARBA00023015"/>
    </source>
</evidence>
<dbReference type="PROSITE" id="PS50252">
    <property type="entry name" value="TBOX_3"/>
    <property type="match status" value="1"/>
</dbReference>
<evidence type="ECO:0000259" key="7">
    <source>
        <dbReference type="PROSITE" id="PS50252"/>
    </source>
</evidence>
<evidence type="ECO:0000256" key="2">
    <source>
        <dbReference type="ARBA" id="ARBA00023125"/>
    </source>
</evidence>
<feature type="compositionally biased region" description="Acidic residues" evidence="6">
    <location>
        <begin position="1"/>
        <end position="12"/>
    </location>
</feature>
<reference evidence="8 9" key="1">
    <citation type="submission" date="2023-03" db="EMBL/GenBank/DDBJ databases">
        <title>High-quality genome of Scylla paramamosain provides insights in environmental adaptation.</title>
        <authorList>
            <person name="Zhang L."/>
        </authorList>
    </citation>
    <scope>NUCLEOTIDE SEQUENCE [LARGE SCALE GENOMIC DNA]</scope>
    <source>
        <strain evidence="8">LZ_2023a</strain>
        <tissue evidence="8">Muscle</tissue>
    </source>
</reference>
<evidence type="ECO:0000256" key="4">
    <source>
        <dbReference type="ARBA" id="ARBA00023242"/>
    </source>
</evidence>
<evidence type="ECO:0000313" key="9">
    <source>
        <dbReference type="Proteomes" id="UP001487740"/>
    </source>
</evidence>
<sequence>MTIREEEEEEEEVLTKRKGRNLATRRTRRRTRKNGNSEEDEDNDEECQARGHTRTVTTLPPRPPRRVYRKYLHTNARLAIRGEGLAISRGNINVSWSGERQLKSLKVIDEFSQAGRRMFPTVRASFTGLRSEERYLVLLDIVPIDNKRYRYAYHRSSWLVAGKADPPPPYRLYTHPDSPYTGDQLKKQIVTFEKLKLTNNEMDKHGHIVLNSMHRYQPRIHLVRRQDAGQGPISDLDLEDHKTFIFPETVFTAVTAYQNQLITKLKIDSNPFAKGFRDSSRLTDFERETMESMLSEHPYLRNNLAAASMDAHLGTTSHLSLEERAVFAARAHMFFRSSHTSTPTTPTTSHATTSLAPHSSSFPSRGLPSGGLAPGLGSGVGGLSNLPPAISQLYNLGTGRTASAPPQVNLPLQLWSQWAALHGLNQVNATLLAHHASLTAAAAANNNTPSGIGATSRENGAAASQSSGGGGGEGGVRLPRPIYPPLAPGLHRFAPYFYPKGSSSPTNPRPGSPEARPPPEGSPGQPA</sequence>
<feature type="compositionally biased region" description="Low complexity" evidence="6">
    <location>
        <begin position="338"/>
        <end position="367"/>
    </location>
</feature>
<keyword evidence="4 5" id="KW-0539">Nucleus</keyword>
<feature type="compositionally biased region" description="Basic residues" evidence="6">
    <location>
        <begin position="16"/>
        <end position="33"/>
    </location>
</feature>
<comment type="caution">
    <text evidence="5">Lacks conserved residue(s) required for the propagation of feature annotation.</text>
</comment>
<dbReference type="FunFam" id="2.60.40.820:FF:000008">
    <property type="entry name" value="T-box transcription factor TBX20"/>
    <property type="match status" value="1"/>
</dbReference>
<dbReference type="InterPro" id="IPR046360">
    <property type="entry name" value="T-box_DNA-bd"/>
</dbReference>
<dbReference type="InterPro" id="IPR008967">
    <property type="entry name" value="p53-like_TF_DNA-bd_sf"/>
</dbReference>
<dbReference type="GO" id="GO:0005634">
    <property type="term" value="C:nucleus"/>
    <property type="evidence" value="ECO:0007669"/>
    <property type="project" value="UniProtKB-SubCell"/>
</dbReference>
<dbReference type="GO" id="GO:0045893">
    <property type="term" value="P:positive regulation of DNA-templated transcription"/>
    <property type="evidence" value="ECO:0007669"/>
    <property type="project" value="InterPro"/>
</dbReference>
<dbReference type="SUPFAM" id="SSF49417">
    <property type="entry name" value="p53-like transcription factors"/>
    <property type="match status" value="1"/>
</dbReference>
<dbReference type="GO" id="GO:0000785">
    <property type="term" value="C:chromatin"/>
    <property type="evidence" value="ECO:0007669"/>
    <property type="project" value="TreeGrafter"/>
</dbReference>
<feature type="region of interest" description="Disordered" evidence="6">
    <location>
        <begin position="338"/>
        <end position="370"/>
    </location>
</feature>
<dbReference type="Gene3D" id="2.60.40.820">
    <property type="entry name" value="Transcription factor, T-box"/>
    <property type="match status" value="1"/>
</dbReference>
<dbReference type="SMART" id="SM00425">
    <property type="entry name" value="TBOX"/>
    <property type="match status" value="1"/>
</dbReference>
<dbReference type="Pfam" id="PF00907">
    <property type="entry name" value="T-box"/>
    <property type="match status" value="1"/>
</dbReference>
<dbReference type="InterPro" id="IPR036960">
    <property type="entry name" value="T-box_sf"/>
</dbReference>
<dbReference type="PANTHER" id="PTHR11267:SF190">
    <property type="entry name" value="T-BOX TRANSCRIPTION FACTOR TBX20"/>
    <property type="match status" value="1"/>
</dbReference>
<evidence type="ECO:0000313" key="8">
    <source>
        <dbReference type="EMBL" id="KAK8380967.1"/>
    </source>
</evidence>
<evidence type="ECO:0000256" key="5">
    <source>
        <dbReference type="PROSITE-ProRule" id="PRU00201"/>
    </source>
</evidence>
<dbReference type="InterPro" id="IPR001699">
    <property type="entry name" value="TF_T-box"/>
</dbReference>
<dbReference type="PANTHER" id="PTHR11267">
    <property type="entry name" value="T-BOX PROTEIN-RELATED"/>
    <property type="match status" value="1"/>
</dbReference>
<dbReference type="GO" id="GO:0000978">
    <property type="term" value="F:RNA polymerase II cis-regulatory region sequence-specific DNA binding"/>
    <property type="evidence" value="ECO:0007669"/>
    <property type="project" value="InterPro"/>
</dbReference>
<dbReference type="GO" id="GO:0007507">
    <property type="term" value="P:heart development"/>
    <property type="evidence" value="ECO:0007669"/>
    <property type="project" value="TreeGrafter"/>
</dbReference>
<dbReference type="PRINTS" id="PR00937">
    <property type="entry name" value="TBOX"/>
</dbReference>